<sequence length="355" mass="38503">MHQFSLRSLTSRVFQLQRGVARFTIPARIARLALLSAVPLALLQAGMAQAQTSATPALRLINEYPATSVTAAADLKFAEEVRSLSAGSLAVTTLQESANTFKGKDQVAAVSERRVEMGTLFAGILGTSDPFFLLSSLPFVVKDFAQAEALFKCARPELEQHLASLNLHLLYVTPWPPSGIWSAQPVTDLASLRALRIRTYDDNSRGSFARLGAFSVNLPFSAVGPRLASGDLNAVLSSGDGGAGNKLWEHLPNFTAVNYAIPLSYTLINNDAWKALSPQQQGILSQAAARIDANGWKTVKDRIEVNYARMREHGMRLNLAPAESVTRGLRQAGNAQTDSWWQQNDGAGIRARCLK</sequence>
<dbReference type="Proteomes" id="UP001629246">
    <property type="component" value="Unassembled WGS sequence"/>
</dbReference>
<dbReference type="InterPro" id="IPR038404">
    <property type="entry name" value="TRAP_DctP_sf"/>
</dbReference>
<feature type="signal peptide" evidence="2">
    <location>
        <begin position="1"/>
        <end position="50"/>
    </location>
</feature>
<dbReference type="SUPFAM" id="SSF52518">
    <property type="entry name" value="Thiamin diphosphate-binding fold (THDP-binding)"/>
    <property type="match status" value="1"/>
</dbReference>
<keyword evidence="4" id="KW-1185">Reference proteome</keyword>
<comment type="caution">
    <text evidence="3">The sequence shown here is derived from an EMBL/GenBank/DDBJ whole genome shotgun (WGS) entry which is preliminary data.</text>
</comment>
<dbReference type="NCBIfam" id="NF037995">
    <property type="entry name" value="TRAP_S1"/>
    <property type="match status" value="1"/>
</dbReference>
<dbReference type="PANTHER" id="PTHR33376">
    <property type="match status" value="1"/>
</dbReference>
<keyword evidence="1 2" id="KW-0732">Signal</keyword>
<protein>
    <submittedName>
        <fullName evidence="3">TRAP transporter substrate-binding protein</fullName>
    </submittedName>
</protein>
<evidence type="ECO:0000313" key="3">
    <source>
        <dbReference type="EMBL" id="MFL9922647.1"/>
    </source>
</evidence>
<dbReference type="Pfam" id="PF03480">
    <property type="entry name" value="DctP"/>
    <property type="match status" value="1"/>
</dbReference>
<evidence type="ECO:0000256" key="2">
    <source>
        <dbReference type="SAM" id="SignalP"/>
    </source>
</evidence>
<accession>A0ABW9A3P3</accession>
<gene>
    <name evidence="3" type="ORF">PQR62_00125</name>
</gene>
<organism evidence="3 4">
    <name type="scientific">Herbaspirillum lusitanum</name>
    <dbReference type="NCBI Taxonomy" id="213312"/>
    <lineage>
        <taxon>Bacteria</taxon>
        <taxon>Pseudomonadati</taxon>
        <taxon>Pseudomonadota</taxon>
        <taxon>Betaproteobacteria</taxon>
        <taxon>Burkholderiales</taxon>
        <taxon>Oxalobacteraceae</taxon>
        <taxon>Herbaspirillum</taxon>
    </lineage>
</organism>
<name>A0ABW9A3P3_9BURK</name>
<proteinExistence type="predicted"/>
<dbReference type="PANTHER" id="PTHR33376:SF4">
    <property type="entry name" value="SIALIC ACID-BINDING PERIPLASMIC PROTEIN SIAP"/>
    <property type="match status" value="1"/>
</dbReference>
<reference evidence="3 4" key="1">
    <citation type="journal article" date="2024" name="Chem. Sci.">
        <title>Discovery of megapolipeptins by genome mining of a Burkholderiales bacteria collection.</title>
        <authorList>
            <person name="Paulo B.S."/>
            <person name="Recchia M.J.J."/>
            <person name="Lee S."/>
            <person name="Fergusson C.H."/>
            <person name="Romanowski S.B."/>
            <person name="Hernandez A."/>
            <person name="Krull N."/>
            <person name="Liu D.Y."/>
            <person name="Cavanagh H."/>
            <person name="Bos A."/>
            <person name="Gray C.A."/>
            <person name="Murphy B.T."/>
            <person name="Linington R.G."/>
            <person name="Eustaquio A.S."/>
        </authorList>
    </citation>
    <scope>NUCLEOTIDE SEQUENCE [LARGE SCALE GENOMIC DNA]</scope>
    <source>
        <strain evidence="3 4">RL21-008-BIB-A</strain>
    </source>
</reference>
<evidence type="ECO:0000256" key="1">
    <source>
        <dbReference type="ARBA" id="ARBA00022729"/>
    </source>
</evidence>
<dbReference type="EMBL" id="JAQQFM010000001">
    <property type="protein sequence ID" value="MFL9922647.1"/>
    <property type="molecule type" value="Genomic_DNA"/>
</dbReference>
<dbReference type="InterPro" id="IPR018389">
    <property type="entry name" value="DctP_fam"/>
</dbReference>
<dbReference type="RefSeq" id="WP_408153545.1">
    <property type="nucleotide sequence ID" value="NZ_JAQQFM010000001.1"/>
</dbReference>
<dbReference type="Gene3D" id="3.40.190.170">
    <property type="entry name" value="Bacterial extracellular solute-binding protein, family 7"/>
    <property type="match status" value="1"/>
</dbReference>
<feature type="chain" id="PRO_5046835267" evidence="2">
    <location>
        <begin position="51"/>
        <end position="355"/>
    </location>
</feature>
<evidence type="ECO:0000313" key="4">
    <source>
        <dbReference type="Proteomes" id="UP001629246"/>
    </source>
</evidence>
<dbReference type="CDD" id="cd13602">
    <property type="entry name" value="PBP2_TRAP_BpDctp6_7"/>
    <property type="match status" value="1"/>
</dbReference>
<dbReference type="InterPro" id="IPR029061">
    <property type="entry name" value="THDP-binding"/>
</dbReference>